<dbReference type="InterPro" id="IPR000536">
    <property type="entry name" value="Nucl_hrmn_rcpt_lig-bd"/>
</dbReference>
<dbReference type="PANTHER" id="PTHR24082:SF283">
    <property type="entry name" value="NUCLEAR HORMONE RECEPTOR HR96"/>
    <property type="match status" value="1"/>
</dbReference>
<keyword evidence="10" id="KW-1185">Reference proteome</keyword>
<keyword evidence="7" id="KW-0675">Receptor</keyword>
<keyword evidence="6" id="KW-0804">Transcription</keyword>
<reference evidence="9" key="2">
    <citation type="submission" date="2017-10" db="EMBL/GenBank/DDBJ databases">
        <title>Ladona fulva Genome sequencing and assembly.</title>
        <authorList>
            <person name="Murali S."/>
            <person name="Richards S."/>
            <person name="Bandaranaike D."/>
            <person name="Bellair M."/>
            <person name="Blankenburg K."/>
            <person name="Chao H."/>
            <person name="Dinh H."/>
            <person name="Doddapaneni H."/>
            <person name="Dugan-Rocha S."/>
            <person name="Elkadiri S."/>
            <person name="Gnanaolivu R."/>
            <person name="Hernandez B."/>
            <person name="Skinner E."/>
            <person name="Javaid M."/>
            <person name="Lee S."/>
            <person name="Li M."/>
            <person name="Ming W."/>
            <person name="Munidasa M."/>
            <person name="Muniz J."/>
            <person name="Nguyen L."/>
            <person name="Hughes D."/>
            <person name="Osuji N."/>
            <person name="Pu L.-L."/>
            <person name="Puazo M."/>
            <person name="Qu C."/>
            <person name="Quiroz J."/>
            <person name="Raj R."/>
            <person name="Weissenberger G."/>
            <person name="Xin Y."/>
            <person name="Zou X."/>
            <person name="Han Y."/>
            <person name="Worley K."/>
            <person name="Muzny D."/>
            <person name="Gibbs R."/>
        </authorList>
    </citation>
    <scope>NUCLEOTIDE SEQUENCE</scope>
    <source>
        <strain evidence="9">Sampled in the wild</strain>
    </source>
</reference>
<keyword evidence="5" id="KW-0238">DNA-binding</keyword>
<dbReference type="GO" id="GO:0004879">
    <property type="term" value="F:nuclear receptor activity"/>
    <property type="evidence" value="ECO:0007669"/>
    <property type="project" value="TreeGrafter"/>
</dbReference>
<evidence type="ECO:0000313" key="10">
    <source>
        <dbReference type="Proteomes" id="UP000792457"/>
    </source>
</evidence>
<protein>
    <recommendedName>
        <fullName evidence="8">NR LBD domain-containing protein</fullName>
    </recommendedName>
</protein>
<dbReference type="OrthoDB" id="6352325at2759"/>
<keyword evidence="4" id="KW-0805">Transcription regulation</keyword>
<dbReference type="EMBL" id="KZ308225">
    <property type="protein sequence ID" value="KAG8225138.1"/>
    <property type="molecule type" value="Genomic_DNA"/>
</dbReference>
<dbReference type="GO" id="GO:0000978">
    <property type="term" value="F:RNA polymerase II cis-regulatory region sequence-specific DNA binding"/>
    <property type="evidence" value="ECO:0007669"/>
    <property type="project" value="TreeGrafter"/>
</dbReference>
<dbReference type="SMART" id="SM00430">
    <property type="entry name" value="HOLI"/>
    <property type="match status" value="1"/>
</dbReference>
<evidence type="ECO:0000256" key="4">
    <source>
        <dbReference type="ARBA" id="ARBA00023015"/>
    </source>
</evidence>
<evidence type="ECO:0000256" key="5">
    <source>
        <dbReference type="ARBA" id="ARBA00023125"/>
    </source>
</evidence>
<keyword evidence="2" id="KW-0863">Zinc-finger</keyword>
<dbReference type="GO" id="GO:0008270">
    <property type="term" value="F:zinc ion binding"/>
    <property type="evidence" value="ECO:0007669"/>
    <property type="project" value="UniProtKB-KW"/>
</dbReference>
<dbReference type="FunFam" id="1.10.565.10:FF:000035">
    <property type="entry name" value="Nuclear hormone receptor HR96"/>
    <property type="match status" value="1"/>
</dbReference>
<evidence type="ECO:0000256" key="7">
    <source>
        <dbReference type="ARBA" id="ARBA00023170"/>
    </source>
</evidence>
<evidence type="ECO:0000259" key="8">
    <source>
        <dbReference type="PROSITE" id="PS51843"/>
    </source>
</evidence>
<dbReference type="SUPFAM" id="SSF48508">
    <property type="entry name" value="Nuclear receptor ligand-binding domain"/>
    <property type="match status" value="1"/>
</dbReference>
<evidence type="ECO:0000256" key="3">
    <source>
        <dbReference type="ARBA" id="ARBA00022833"/>
    </source>
</evidence>
<organism evidence="9 10">
    <name type="scientific">Ladona fulva</name>
    <name type="common">Scarce chaser dragonfly</name>
    <name type="synonym">Libellula fulva</name>
    <dbReference type="NCBI Taxonomy" id="123851"/>
    <lineage>
        <taxon>Eukaryota</taxon>
        <taxon>Metazoa</taxon>
        <taxon>Ecdysozoa</taxon>
        <taxon>Arthropoda</taxon>
        <taxon>Hexapoda</taxon>
        <taxon>Insecta</taxon>
        <taxon>Pterygota</taxon>
        <taxon>Palaeoptera</taxon>
        <taxon>Odonata</taxon>
        <taxon>Epiprocta</taxon>
        <taxon>Anisoptera</taxon>
        <taxon>Libelluloidea</taxon>
        <taxon>Libellulidae</taxon>
        <taxon>Ladona</taxon>
    </lineage>
</organism>
<comment type="caution">
    <text evidence="9">The sequence shown here is derived from an EMBL/GenBank/DDBJ whole genome shotgun (WGS) entry which is preliminary data.</text>
</comment>
<evidence type="ECO:0000256" key="6">
    <source>
        <dbReference type="ARBA" id="ARBA00023163"/>
    </source>
</evidence>
<dbReference type="GO" id="GO:0030154">
    <property type="term" value="P:cell differentiation"/>
    <property type="evidence" value="ECO:0007669"/>
    <property type="project" value="TreeGrafter"/>
</dbReference>
<dbReference type="CDD" id="cd06929">
    <property type="entry name" value="NR_LBD_F1"/>
    <property type="match status" value="1"/>
</dbReference>
<dbReference type="PROSITE" id="PS51843">
    <property type="entry name" value="NR_LBD"/>
    <property type="match status" value="1"/>
</dbReference>
<proteinExistence type="predicted"/>
<dbReference type="PANTHER" id="PTHR24082">
    <property type="entry name" value="NUCLEAR HORMONE RECEPTOR"/>
    <property type="match status" value="1"/>
</dbReference>
<dbReference type="AlphaFoldDB" id="A0A8K0NXE4"/>
<dbReference type="Proteomes" id="UP000792457">
    <property type="component" value="Unassembled WGS sequence"/>
</dbReference>
<gene>
    <name evidence="9" type="ORF">J437_LFUL006162</name>
</gene>
<name>A0A8K0NXE4_LADFU</name>
<dbReference type="InterPro" id="IPR001723">
    <property type="entry name" value="Nuclear_hrmn_rcpt"/>
</dbReference>
<dbReference type="GO" id="GO:0045944">
    <property type="term" value="P:positive regulation of transcription by RNA polymerase II"/>
    <property type="evidence" value="ECO:0007669"/>
    <property type="project" value="TreeGrafter"/>
</dbReference>
<evidence type="ECO:0000256" key="1">
    <source>
        <dbReference type="ARBA" id="ARBA00022723"/>
    </source>
</evidence>
<dbReference type="InterPro" id="IPR050234">
    <property type="entry name" value="Nuclear_hormone_rcpt_NR1"/>
</dbReference>
<feature type="domain" description="NR LBD" evidence="8">
    <location>
        <begin position="68"/>
        <end position="296"/>
    </location>
</feature>
<accession>A0A8K0NXE4</accession>
<keyword evidence="3" id="KW-0862">Zinc</keyword>
<keyword evidence="1" id="KW-0479">Metal-binding</keyword>
<dbReference type="InterPro" id="IPR035500">
    <property type="entry name" value="NHR-like_dom_sf"/>
</dbReference>
<dbReference type="Gene3D" id="1.10.565.10">
    <property type="entry name" value="Retinoid X Receptor"/>
    <property type="match status" value="1"/>
</dbReference>
<evidence type="ECO:0000313" key="9">
    <source>
        <dbReference type="EMBL" id="KAG8225138.1"/>
    </source>
</evidence>
<evidence type="ECO:0000256" key="2">
    <source>
        <dbReference type="ARBA" id="ARBA00022771"/>
    </source>
</evidence>
<reference evidence="9" key="1">
    <citation type="submission" date="2013-04" db="EMBL/GenBank/DDBJ databases">
        <authorList>
            <person name="Qu J."/>
            <person name="Murali S.C."/>
            <person name="Bandaranaike D."/>
            <person name="Bellair M."/>
            <person name="Blankenburg K."/>
            <person name="Chao H."/>
            <person name="Dinh H."/>
            <person name="Doddapaneni H."/>
            <person name="Downs B."/>
            <person name="Dugan-Rocha S."/>
            <person name="Elkadiri S."/>
            <person name="Gnanaolivu R.D."/>
            <person name="Hernandez B."/>
            <person name="Javaid M."/>
            <person name="Jayaseelan J.C."/>
            <person name="Lee S."/>
            <person name="Li M."/>
            <person name="Ming W."/>
            <person name="Munidasa M."/>
            <person name="Muniz J."/>
            <person name="Nguyen L."/>
            <person name="Ongeri F."/>
            <person name="Osuji N."/>
            <person name="Pu L.-L."/>
            <person name="Puazo M."/>
            <person name="Qu C."/>
            <person name="Quiroz J."/>
            <person name="Raj R."/>
            <person name="Weissenberger G."/>
            <person name="Xin Y."/>
            <person name="Zou X."/>
            <person name="Han Y."/>
            <person name="Richards S."/>
            <person name="Worley K."/>
            <person name="Muzny D."/>
            <person name="Gibbs R."/>
        </authorList>
    </citation>
    <scope>NUCLEOTIDE SEQUENCE</scope>
    <source>
        <strain evidence="9">Sampled in the wild</strain>
    </source>
</reference>
<dbReference type="Pfam" id="PF00104">
    <property type="entry name" value="Hormone_recep"/>
    <property type="match status" value="1"/>
</dbReference>
<sequence>MRRAPIAPDSIGSILSEAIKIEFEALGPLHCSIRGSLESGCGSSSILHRQLNEVERAKLNELVVANQALLAPLDSDLSAPLDTSVCGGGEPVLLDIINLTAVAIRRLIKMSKRINAFKSLCQEDQVALLKGGCTEMMILRSVMTYDPDKDSWKIPHSGTSRSRGSPNLIKVDVLKKAPGNVYEEHQRFLRTFDARWRSDESVMLLLSAITLFSPQRAHVVHADVVRLEQNSYYYLLRRYLENVCPNGCEARSTFLHLIQKMAELHRLNEEHVKVYLDVNPRDVEPLLIEIFDLKPH</sequence>
<dbReference type="PRINTS" id="PR00398">
    <property type="entry name" value="STRDHORMONER"/>
</dbReference>
<dbReference type="GO" id="GO:0000122">
    <property type="term" value="P:negative regulation of transcription by RNA polymerase II"/>
    <property type="evidence" value="ECO:0007669"/>
    <property type="project" value="TreeGrafter"/>
</dbReference>